<comment type="caution">
    <text evidence="8">The sequence shown here is derived from an EMBL/GenBank/DDBJ whole genome shotgun (WGS) entry which is preliminary data.</text>
</comment>
<dbReference type="EMBL" id="BOPF01000028">
    <property type="protein sequence ID" value="GIJ49463.1"/>
    <property type="molecule type" value="Genomic_DNA"/>
</dbReference>
<gene>
    <name evidence="8" type="ORF">Val02_63490</name>
</gene>
<name>A0A8J3YTH2_9ACTN</name>
<dbReference type="PANTHER" id="PTHR13414:SF9">
    <property type="entry name" value="PROTON-COUPLED ZINC ANTIPORTER SLC30A9, MITOCHONDRIAL"/>
    <property type="match status" value="1"/>
</dbReference>
<feature type="transmembrane region" description="Helical" evidence="6">
    <location>
        <begin position="88"/>
        <end position="111"/>
    </location>
</feature>
<feature type="transmembrane region" description="Helical" evidence="6">
    <location>
        <begin position="169"/>
        <end position="195"/>
    </location>
</feature>
<evidence type="ECO:0000256" key="3">
    <source>
        <dbReference type="ARBA" id="ARBA00022692"/>
    </source>
</evidence>
<accession>A0A8J3YTH2</accession>
<evidence type="ECO:0000313" key="8">
    <source>
        <dbReference type="EMBL" id="GIJ49463.1"/>
    </source>
</evidence>
<keyword evidence="3 6" id="KW-0812">Transmembrane</keyword>
<dbReference type="AlphaFoldDB" id="A0A8J3YTH2"/>
<dbReference type="NCBIfam" id="TIGR01297">
    <property type="entry name" value="CDF"/>
    <property type="match status" value="1"/>
</dbReference>
<dbReference type="PANTHER" id="PTHR13414">
    <property type="entry name" value="HUEL-CATION TRANSPORTER"/>
    <property type="match status" value="1"/>
</dbReference>
<protein>
    <submittedName>
        <fullName evidence="8">Transporter</fullName>
    </submittedName>
</protein>
<feature type="transmembrane region" description="Helical" evidence="6">
    <location>
        <begin position="123"/>
        <end position="145"/>
    </location>
</feature>
<evidence type="ECO:0000256" key="2">
    <source>
        <dbReference type="ARBA" id="ARBA00022448"/>
    </source>
</evidence>
<evidence type="ECO:0000256" key="5">
    <source>
        <dbReference type="ARBA" id="ARBA00023136"/>
    </source>
</evidence>
<proteinExistence type="predicted"/>
<dbReference type="InterPro" id="IPR027469">
    <property type="entry name" value="Cation_efflux_TMD_sf"/>
</dbReference>
<dbReference type="SUPFAM" id="SSF161111">
    <property type="entry name" value="Cation efflux protein transmembrane domain-like"/>
    <property type="match status" value="1"/>
</dbReference>
<dbReference type="GO" id="GO:0006829">
    <property type="term" value="P:zinc ion transport"/>
    <property type="evidence" value="ECO:0007669"/>
    <property type="project" value="InterPro"/>
</dbReference>
<dbReference type="Proteomes" id="UP000619260">
    <property type="component" value="Unassembled WGS sequence"/>
</dbReference>
<dbReference type="InterPro" id="IPR002524">
    <property type="entry name" value="Cation_efflux"/>
</dbReference>
<dbReference type="InterPro" id="IPR040177">
    <property type="entry name" value="SLC30A9"/>
</dbReference>
<evidence type="ECO:0000256" key="1">
    <source>
        <dbReference type="ARBA" id="ARBA00004141"/>
    </source>
</evidence>
<evidence type="ECO:0000313" key="9">
    <source>
        <dbReference type="Proteomes" id="UP000619260"/>
    </source>
</evidence>
<keyword evidence="5 6" id="KW-0472">Membrane</keyword>
<dbReference type="GO" id="GO:0008324">
    <property type="term" value="F:monoatomic cation transmembrane transporter activity"/>
    <property type="evidence" value="ECO:0007669"/>
    <property type="project" value="InterPro"/>
</dbReference>
<keyword evidence="4 6" id="KW-1133">Transmembrane helix</keyword>
<dbReference type="GO" id="GO:0016020">
    <property type="term" value="C:membrane"/>
    <property type="evidence" value="ECO:0007669"/>
    <property type="project" value="UniProtKB-SubCell"/>
</dbReference>
<feature type="transmembrane region" description="Helical" evidence="6">
    <location>
        <begin position="207"/>
        <end position="229"/>
    </location>
</feature>
<organism evidence="8 9">
    <name type="scientific">Virgisporangium aliadipatigenens</name>
    <dbReference type="NCBI Taxonomy" id="741659"/>
    <lineage>
        <taxon>Bacteria</taxon>
        <taxon>Bacillati</taxon>
        <taxon>Actinomycetota</taxon>
        <taxon>Actinomycetes</taxon>
        <taxon>Micromonosporales</taxon>
        <taxon>Micromonosporaceae</taxon>
        <taxon>Virgisporangium</taxon>
    </lineage>
</organism>
<reference evidence="8" key="1">
    <citation type="submission" date="2021-01" db="EMBL/GenBank/DDBJ databases">
        <title>Whole genome shotgun sequence of Virgisporangium aliadipatigenens NBRC 105644.</title>
        <authorList>
            <person name="Komaki H."/>
            <person name="Tamura T."/>
        </authorList>
    </citation>
    <scope>NUCLEOTIDE SEQUENCE</scope>
    <source>
        <strain evidence="8">NBRC 105644</strain>
    </source>
</reference>
<feature type="domain" description="Cation efflux protein transmembrane" evidence="7">
    <location>
        <begin position="21"/>
        <end position="228"/>
    </location>
</feature>
<dbReference type="Pfam" id="PF01545">
    <property type="entry name" value="Cation_efflux"/>
    <property type="match status" value="1"/>
</dbReference>
<dbReference type="Gene3D" id="1.20.1510.10">
    <property type="entry name" value="Cation efflux protein transmembrane domain"/>
    <property type="match status" value="1"/>
</dbReference>
<comment type="subcellular location">
    <subcellularLocation>
        <location evidence="1">Membrane</location>
        <topology evidence="1">Multi-pass membrane protein</topology>
    </subcellularLocation>
</comment>
<keyword evidence="2" id="KW-0813">Transport</keyword>
<evidence type="ECO:0000259" key="7">
    <source>
        <dbReference type="Pfam" id="PF01545"/>
    </source>
</evidence>
<sequence length="312" mass="33014">MDPVVTWVSRVAVAEGGLKSIIAALGANLGIAVSKFVAYLFTGSSSMLAEAVHSFADSSNQVLLLIGGRRAKRPPTAEHPFGYGRSRYVYAFLVAVVIFLAGGVFALFEAYEKFHSPTPVEDPAWAFGVLVVAIGLEGFSLRTALREAKPRRRGLSLPDFIRRTKTPEFAVVILEDFGALCGLVLALVGVSVAVLTGDGRWDGVGSAAIGVLLVAIAVVLATQVASLLVGEAADPTMENAVRAAIGDELIHLRTLHLGPDELLVAAKIAVPAERAAGDVVDAIHATEEKIRAAVPYDCTIYLEPDLRRTPSF</sequence>
<evidence type="ECO:0000256" key="4">
    <source>
        <dbReference type="ARBA" id="ARBA00022989"/>
    </source>
</evidence>
<dbReference type="InterPro" id="IPR058533">
    <property type="entry name" value="Cation_efflux_TM"/>
</dbReference>
<keyword evidence="9" id="KW-1185">Reference proteome</keyword>
<feature type="transmembrane region" description="Helical" evidence="6">
    <location>
        <begin position="20"/>
        <end position="41"/>
    </location>
</feature>
<evidence type="ECO:0000256" key="6">
    <source>
        <dbReference type="SAM" id="Phobius"/>
    </source>
</evidence>